<dbReference type="Pfam" id="PF17778">
    <property type="entry name" value="WHD_BLACT"/>
    <property type="match status" value="1"/>
</dbReference>
<dbReference type="PANTHER" id="PTHR23131:SF0">
    <property type="entry name" value="ENDORIBONUCLEASE LACTB2"/>
    <property type="match status" value="1"/>
</dbReference>
<dbReference type="InterPro" id="IPR041516">
    <property type="entry name" value="LACTB2_WH"/>
</dbReference>
<evidence type="ECO:0000313" key="3">
    <source>
        <dbReference type="Proteomes" id="UP001056535"/>
    </source>
</evidence>
<evidence type="ECO:0000259" key="1">
    <source>
        <dbReference type="SMART" id="SM00849"/>
    </source>
</evidence>
<dbReference type="SUPFAM" id="SSF56281">
    <property type="entry name" value="Metallo-hydrolase/oxidoreductase"/>
    <property type="match status" value="1"/>
</dbReference>
<feature type="domain" description="Metallo-beta-lactamase" evidence="1">
    <location>
        <begin position="5"/>
        <end position="166"/>
    </location>
</feature>
<dbReference type="InterPro" id="IPR001279">
    <property type="entry name" value="Metallo-B-lactamas"/>
</dbReference>
<dbReference type="Gene3D" id="1.10.10.10">
    <property type="entry name" value="Winged helix-like DNA-binding domain superfamily/Winged helix DNA-binding domain"/>
    <property type="match status" value="1"/>
</dbReference>
<dbReference type="CDD" id="cd16278">
    <property type="entry name" value="metallo-hydrolase-like_MBL-fold"/>
    <property type="match status" value="1"/>
</dbReference>
<dbReference type="SMART" id="SM00849">
    <property type="entry name" value="Lactamase_B"/>
    <property type="match status" value="1"/>
</dbReference>
<name>A0ABY4YIS9_9MICO</name>
<proteinExistence type="predicted"/>
<dbReference type="PANTHER" id="PTHR23131">
    <property type="entry name" value="ENDORIBONUCLEASE LACTB2"/>
    <property type="match status" value="1"/>
</dbReference>
<dbReference type="RefSeq" id="WP_252621378.1">
    <property type="nucleotide sequence ID" value="NZ_CP099490.1"/>
</dbReference>
<keyword evidence="3" id="KW-1185">Reference proteome</keyword>
<dbReference type="InterPro" id="IPR036866">
    <property type="entry name" value="RibonucZ/Hydroxyglut_hydro"/>
</dbReference>
<dbReference type="Proteomes" id="UP001056535">
    <property type="component" value="Chromosome"/>
</dbReference>
<reference evidence="2" key="1">
    <citation type="submission" date="2022-06" db="EMBL/GenBank/DDBJ databases">
        <title>Ornithinimicrobium JY.X270.</title>
        <authorList>
            <person name="Huang Y."/>
        </authorList>
    </citation>
    <scope>NUCLEOTIDE SEQUENCE</scope>
    <source>
        <strain evidence="2">JY.X270</strain>
    </source>
</reference>
<dbReference type="InterPro" id="IPR036388">
    <property type="entry name" value="WH-like_DNA-bd_sf"/>
</dbReference>
<dbReference type="Pfam" id="PF00753">
    <property type="entry name" value="Lactamase_B"/>
    <property type="match status" value="2"/>
</dbReference>
<protein>
    <submittedName>
        <fullName evidence="2">MBL fold metallo-hydrolase</fullName>
    </submittedName>
</protein>
<accession>A0ABY4YIS9</accession>
<sequence>MTLEGTNTWIISAPGADEAVVIDPGPLDEEHLQRVLGDVAARGARVGLVLVTHGHWDHAESLERFAELTGAPVRGNCPGAEPVADGEAFDVGGVRITCVLTPGHTMDSVCFLLEQDRILFTGDTILGRGTTVVAHPDGQLAAYLSSLETLAGLASGGAVTTLAPGHGPVLTDASGTVEDYVAHRRERLVQVQEAARGSENLPRTELADAVVASVYADVPREVWPAARQSVLAQLDYLELGV</sequence>
<gene>
    <name evidence="2" type="ORF">NF557_01710</name>
</gene>
<dbReference type="EMBL" id="CP099490">
    <property type="protein sequence ID" value="USQ76674.1"/>
    <property type="molecule type" value="Genomic_DNA"/>
</dbReference>
<dbReference type="Gene3D" id="3.60.15.10">
    <property type="entry name" value="Ribonuclease Z/Hydroxyacylglutathione hydrolase-like"/>
    <property type="match status" value="1"/>
</dbReference>
<evidence type="ECO:0000313" key="2">
    <source>
        <dbReference type="EMBL" id="USQ76674.1"/>
    </source>
</evidence>
<organism evidence="2 3">
    <name type="scientific">Ornithinimicrobium cryptoxanthini</name>
    <dbReference type="NCBI Taxonomy" id="2934161"/>
    <lineage>
        <taxon>Bacteria</taxon>
        <taxon>Bacillati</taxon>
        <taxon>Actinomycetota</taxon>
        <taxon>Actinomycetes</taxon>
        <taxon>Micrococcales</taxon>
        <taxon>Ornithinimicrobiaceae</taxon>
        <taxon>Ornithinimicrobium</taxon>
    </lineage>
</organism>
<dbReference type="InterPro" id="IPR050662">
    <property type="entry name" value="Sec-metab_biosynth-thioest"/>
</dbReference>